<dbReference type="PIRSF" id="PIRSF001434">
    <property type="entry name" value="CGS"/>
    <property type="match status" value="1"/>
</dbReference>
<gene>
    <name evidence="5" type="ORF">ACFOZY_04925</name>
</gene>
<comment type="similarity">
    <text evidence="2 4">Belongs to the trans-sulfuration enzymes family.</text>
</comment>
<proteinExistence type="inferred from homology"/>
<protein>
    <submittedName>
        <fullName evidence="5">Aminotransferase class I/II-fold pyridoxal phosphate-dependent enzyme</fullName>
    </submittedName>
</protein>
<dbReference type="SUPFAM" id="SSF53383">
    <property type="entry name" value="PLP-dependent transferases"/>
    <property type="match status" value="1"/>
</dbReference>
<accession>A0ABV8X1H1</accession>
<name>A0ABV8X1H1_9LACT</name>
<evidence type="ECO:0000256" key="3">
    <source>
        <dbReference type="ARBA" id="ARBA00022898"/>
    </source>
</evidence>
<dbReference type="PROSITE" id="PS00868">
    <property type="entry name" value="CYS_MET_METAB_PP"/>
    <property type="match status" value="1"/>
</dbReference>
<sequence length="409" mass="44978">MLKDGMHMETIAIHKGYDASKHEGSLSVPLFQTSTFSFPDAESGELRFSGQEEGNIYSRLGNPTVRVLEERMAALEHGAAALVFGSGMAAVSSVLIYVTKAGDHILCSRGIYGCTFGLLEMMEDKYSITHDLIKMDTEEMIEAALKPETVCIYVETPINPTMELVDLEAVHNVAKRHGLKVIVDNTFSSPYLQNPILMGADYVLHSATKYINGHGDVIAGILVGADEEDMSKLRLTVQKDVGGIVSPFDAWLMIRGLKTLHVRMDRHVSNADRLMQFLKKEKLVEDLYYPFDPNNPQYPIAVKQMKSGGGIISFSVMGGKEGARHFMNSLGLIKIAVSLGDAETLIQHPATMTHAVVPETERQAMGITDSLLRLSVGLEHPDDLIEDLRMAFKCLNEYLSTQDSSAAVI</sequence>
<dbReference type="InterPro" id="IPR015421">
    <property type="entry name" value="PyrdxlP-dep_Trfase_major"/>
</dbReference>
<evidence type="ECO:0000256" key="4">
    <source>
        <dbReference type="RuleBase" id="RU362118"/>
    </source>
</evidence>
<dbReference type="PANTHER" id="PTHR11808">
    <property type="entry name" value="TRANS-SULFURATION ENZYME FAMILY MEMBER"/>
    <property type="match status" value="1"/>
</dbReference>
<dbReference type="Gene3D" id="3.40.640.10">
    <property type="entry name" value="Type I PLP-dependent aspartate aminotransferase-like (Major domain)"/>
    <property type="match status" value="1"/>
</dbReference>
<evidence type="ECO:0000256" key="1">
    <source>
        <dbReference type="ARBA" id="ARBA00001933"/>
    </source>
</evidence>
<dbReference type="Gene3D" id="3.90.1150.10">
    <property type="entry name" value="Aspartate Aminotransferase, domain 1"/>
    <property type="match status" value="1"/>
</dbReference>
<dbReference type="InterPro" id="IPR054542">
    <property type="entry name" value="Cys_met_metab_PP"/>
</dbReference>
<evidence type="ECO:0000256" key="2">
    <source>
        <dbReference type="ARBA" id="ARBA00009077"/>
    </source>
</evidence>
<dbReference type="InterPro" id="IPR000277">
    <property type="entry name" value="Cys/Met-Metab_PyrdxlP-dep_enz"/>
</dbReference>
<keyword evidence="5" id="KW-0808">Transferase</keyword>
<organism evidence="5 6">
    <name type="scientific">Chungangia koreensis</name>
    <dbReference type="NCBI Taxonomy" id="752657"/>
    <lineage>
        <taxon>Bacteria</taxon>
        <taxon>Bacillati</taxon>
        <taxon>Bacillota</taxon>
        <taxon>Bacilli</taxon>
        <taxon>Lactobacillales</taxon>
        <taxon>Chungangia</taxon>
    </lineage>
</organism>
<dbReference type="Pfam" id="PF01053">
    <property type="entry name" value="Cys_Met_Meta_PP"/>
    <property type="match status" value="1"/>
</dbReference>
<keyword evidence="6" id="KW-1185">Reference proteome</keyword>
<dbReference type="InterPro" id="IPR015422">
    <property type="entry name" value="PyrdxlP-dep_Trfase_small"/>
</dbReference>
<evidence type="ECO:0000313" key="6">
    <source>
        <dbReference type="Proteomes" id="UP001595817"/>
    </source>
</evidence>
<keyword evidence="5" id="KW-0032">Aminotransferase</keyword>
<dbReference type="CDD" id="cd00614">
    <property type="entry name" value="CGS_like"/>
    <property type="match status" value="1"/>
</dbReference>
<dbReference type="InterPro" id="IPR015424">
    <property type="entry name" value="PyrdxlP-dep_Trfase"/>
</dbReference>
<dbReference type="PANTHER" id="PTHR11808:SF80">
    <property type="entry name" value="CYSTATHIONINE GAMMA-LYASE"/>
    <property type="match status" value="1"/>
</dbReference>
<comment type="caution">
    <text evidence="5">The sequence shown here is derived from an EMBL/GenBank/DDBJ whole genome shotgun (WGS) entry which is preliminary data.</text>
</comment>
<keyword evidence="3 4" id="KW-0663">Pyridoxal phosphate</keyword>
<dbReference type="Proteomes" id="UP001595817">
    <property type="component" value="Unassembled WGS sequence"/>
</dbReference>
<dbReference type="EMBL" id="JBHSEC010000005">
    <property type="protein sequence ID" value="MFC4409778.1"/>
    <property type="molecule type" value="Genomic_DNA"/>
</dbReference>
<comment type="cofactor">
    <cofactor evidence="1 4">
        <name>pyridoxal 5'-phosphate</name>
        <dbReference type="ChEBI" id="CHEBI:597326"/>
    </cofactor>
</comment>
<reference evidence="6" key="1">
    <citation type="journal article" date="2019" name="Int. J. Syst. Evol. Microbiol.">
        <title>The Global Catalogue of Microorganisms (GCM) 10K type strain sequencing project: providing services to taxonomists for standard genome sequencing and annotation.</title>
        <authorList>
            <consortium name="The Broad Institute Genomics Platform"/>
            <consortium name="The Broad Institute Genome Sequencing Center for Infectious Disease"/>
            <person name="Wu L."/>
            <person name="Ma J."/>
        </authorList>
    </citation>
    <scope>NUCLEOTIDE SEQUENCE [LARGE SCALE GENOMIC DNA]</scope>
    <source>
        <strain evidence="6">CCUG 59778</strain>
    </source>
</reference>
<dbReference type="RefSeq" id="WP_378152900.1">
    <property type="nucleotide sequence ID" value="NZ_JBHSEC010000005.1"/>
</dbReference>
<dbReference type="GO" id="GO:0008483">
    <property type="term" value="F:transaminase activity"/>
    <property type="evidence" value="ECO:0007669"/>
    <property type="project" value="UniProtKB-KW"/>
</dbReference>
<evidence type="ECO:0000313" key="5">
    <source>
        <dbReference type="EMBL" id="MFC4409778.1"/>
    </source>
</evidence>